<dbReference type="Gene3D" id="3.40.50.1010">
    <property type="entry name" value="5'-nuclease"/>
    <property type="match status" value="1"/>
</dbReference>
<evidence type="ECO:0000313" key="13">
    <source>
        <dbReference type="EMBL" id="CKS88910.1"/>
    </source>
</evidence>
<evidence type="ECO:0000256" key="5">
    <source>
        <dbReference type="ARBA" id="ARBA00022801"/>
    </source>
</evidence>
<evidence type="ECO:0000313" key="27">
    <source>
        <dbReference type="Proteomes" id="UP000039217"/>
    </source>
</evidence>
<dbReference type="Proteomes" id="UP000256381">
    <property type="component" value="Unassembled WGS sequence"/>
</dbReference>
<evidence type="ECO:0000256" key="7">
    <source>
        <dbReference type="HAMAP-Rule" id="MF_00265"/>
    </source>
</evidence>
<evidence type="ECO:0000313" key="16">
    <source>
        <dbReference type="EMBL" id="CLW04200.1"/>
    </source>
</evidence>
<dbReference type="GO" id="GO:0016787">
    <property type="term" value="F:hydrolase activity"/>
    <property type="evidence" value="ECO:0007669"/>
    <property type="project" value="UniProtKB-KW"/>
</dbReference>
<evidence type="ECO:0000313" key="22">
    <source>
        <dbReference type="EMBL" id="MBP0683026.1"/>
    </source>
</evidence>
<dbReference type="SMR" id="A0A045KFL3"/>
<evidence type="ECO:0000313" key="26">
    <source>
        <dbReference type="Proteomes" id="UP000038802"/>
    </source>
</evidence>
<dbReference type="EMBL" id="CNGE01000680">
    <property type="protein sequence ID" value="CKT18950.1"/>
    <property type="molecule type" value="Genomic_DNA"/>
</dbReference>
<evidence type="ECO:0000313" key="14">
    <source>
        <dbReference type="EMBL" id="CKT18950.1"/>
    </source>
</evidence>
<dbReference type="Proteomes" id="UP000045842">
    <property type="component" value="Unassembled WGS sequence"/>
</dbReference>
<feature type="domain" description="PIN" evidence="8">
    <location>
        <begin position="2"/>
        <end position="125"/>
    </location>
</feature>
<dbReference type="Pfam" id="PF01850">
    <property type="entry name" value="PIN"/>
    <property type="match status" value="1"/>
</dbReference>
<dbReference type="EMBL" id="CQQC01000586">
    <property type="protein sequence ID" value="CNV24530.1"/>
    <property type="molecule type" value="Genomic_DNA"/>
</dbReference>
<dbReference type="EMBL" id="CSAE01000505">
    <property type="protein sequence ID" value="COW40368.1"/>
    <property type="molecule type" value="Genomic_DNA"/>
</dbReference>
<evidence type="ECO:0000313" key="23">
    <source>
        <dbReference type="EMBL" id="OMH59764.1"/>
    </source>
</evidence>
<dbReference type="EMBL" id="CSAD01000398">
    <property type="protein sequence ID" value="COV91814.1"/>
    <property type="molecule type" value="Genomic_DNA"/>
</dbReference>
<dbReference type="GO" id="GO:0004540">
    <property type="term" value="F:RNA nuclease activity"/>
    <property type="evidence" value="ECO:0007669"/>
    <property type="project" value="InterPro"/>
</dbReference>
<dbReference type="EMBL" id="JAGIZI010000009">
    <property type="protein sequence ID" value="MBP0683026.1"/>
    <property type="molecule type" value="Genomic_DNA"/>
</dbReference>
<dbReference type="EMBL" id="CNFU01001479">
    <property type="protein sequence ID" value="CKT46616.1"/>
    <property type="molecule type" value="Genomic_DNA"/>
</dbReference>
<keyword evidence="3 7" id="KW-0540">Nuclease</keyword>
<evidence type="ECO:0000313" key="42">
    <source>
        <dbReference type="Proteomes" id="UP000671119"/>
    </source>
</evidence>
<evidence type="ECO:0000313" key="35">
    <source>
        <dbReference type="Proteomes" id="UP000049023"/>
    </source>
</evidence>
<reference evidence="9 39" key="7">
    <citation type="submission" date="2017-10" db="EMBL/GenBank/DDBJ databases">
        <title>Clinical isolate obtained from a human patient with meningeal tuberculosis in michoacan, Mexico.</title>
        <authorList>
            <person name="Guillen-Nepita A.L."/>
            <person name="Negrete-Paz A.M."/>
            <person name="Vazquez-Marrufo G."/>
            <person name="Cruz-Hernandez A."/>
            <person name="Fresia P."/>
            <person name="Naya H."/>
            <person name="Vazquez-Garciduenas M.S."/>
        </authorList>
    </citation>
    <scope>NUCLEOTIDE SEQUENCE [LARGE SCALE GENOMIC DNA]</scope>
    <source>
        <strain evidence="39">Beijing/MYC004</strain>
        <strain evidence="9">MYC004</strain>
    </source>
</reference>
<dbReference type="OMA" id="DANIFMY"/>
<evidence type="ECO:0000313" key="10">
    <source>
        <dbReference type="EMBL" id="CFE41216.1"/>
    </source>
</evidence>
<reference evidence="16 36" key="1">
    <citation type="submission" date="2015-03" db="EMBL/GenBank/DDBJ databases">
        <authorList>
            <consortium name="Pathogen Informatics"/>
            <person name="Murphy D."/>
        </authorList>
    </citation>
    <scope>NUCLEOTIDE SEQUENCE [LARGE SCALE GENOMIC DNA]</scope>
    <source>
        <strain evidence="16 36">0268S</strain>
    </source>
</reference>
<keyword evidence="2 7" id="KW-1277">Toxin-antitoxin system</keyword>
<evidence type="ECO:0000313" key="12">
    <source>
        <dbReference type="EMBL" id="CFR82187.1"/>
    </source>
</evidence>
<dbReference type="Proteomes" id="UP000048289">
    <property type="component" value="Unassembled WGS sequence"/>
</dbReference>
<comment type="similarity">
    <text evidence="7">Belongs to the PINc/VapC protein family.</text>
</comment>
<organism evidence="9 39">
    <name type="scientific">Mycobacterium tuberculosis</name>
    <dbReference type="NCBI Taxonomy" id="1773"/>
    <lineage>
        <taxon>Bacteria</taxon>
        <taxon>Bacillati</taxon>
        <taxon>Actinomycetota</taxon>
        <taxon>Actinomycetes</taxon>
        <taxon>Mycobacteriales</taxon>
        <taxon>Mycobacteriaceae</taxon>
        <taxon>Mycobacterium</taxon>
        <taxon>Mycobacterium tuberculosis complex</taxon>
    </lineage>
</organism>
<dbReference type="GO" id="GO:0004519">
    <property type="term" value="F:endonuclease activity"/>
    <property type="evidence" value="ECO:0007669"/>
    <property type="project" value="UniProtKB-KW"/>
</dbReference>
<dbReference type="Proteomes" id="UP000049023">
    <property type="component" value="Unassembled WGS sequence"/>
</dbReference>
<reference evidence="23 38" key="6">
    <citation type="submission" date="2017-02" db="EMBL/GenBank/DDBJ databases">
        <title>Protein polymorphisms may explain contrasting epidemiological fitness of two variants of a multidrug-resistant Mycobacterium tuberculosis strain.</title>
        <authorList>
            <person name="Bigi M.M."/>
            <person name="Lopez B."/>
            <person name="Blanco F.C."/>
            <person name="Sasiain M.C."/>
            <person name="De La Barrera S."/>
            <person name="Ritacco V."/>
            <person name="Bigi F."/>
            <person name="Soria M.A."/>
        </authorList>
    </citation>
    <scope>NUCLEOTIDE SEQUENCE [LARGE SCALE GENOMIC DNA]</scope>
    <source>
        <strain evidence="23 38">6548</strain>
    </source>
</reference>
<keyword evidence="7" id="KW-0800">Toxin</keyword>
<protein>
    <recommendedName>
        <fullName evidence="7">Ribonuclease VapC</fullName>
        <shortName evidence="7">RNase VapC</shortName>
        <ecNumber evidence="7">3.1.-.-</ecNumber>
    </recommendedName>
    <alternativeName>
        <fullName evidence="7">Toxin VapC</fullName>
    </alternativeName>
</protein>
<dbReference type="Proteomes" id="UP000189452">
    <property type="component" value="Chromosome"/>
</dbReference>
<dbReference type="Proteomes" id="UP000236349">
    <property type="component" value="Chromosome"/>
</dbReference>
<evidence type="ECO:0000313" key="9">
    <source>
        <dbReference type="EMBL" id="AUS50936.1"/>
    </source>
</evidence>
<evidence type="ECO:0000313" key="29">
    <source>
        <dbReference type="Proteomes" id="UP000045842"/>
    </source>
</evidence>
<dbReference type="HAMAP" id="MF_00265">
    <property type="entry name" value="VapC_Nob1"/>
    <property type="match status" value="1"/>
</dbReference>
<dbReference type="Proteomes" id="UP000044938">
    <property type="component" value="Unassembled WGS sequence"/>
</dbReference>
<dbReference type="EMBL" id="QTBD01000133">
    <property type="protein sequence ID" value="REQ53123.1"/>
    <property type="molecule type" value="Genomic_DNA"/>
</dbReference>
<keyword evidence="23" id="KW-0255">Endonuclease</keyword>
<reference evidence="26 27" key="2">
    <citation type="submission" date="2015-03" db="EMBL/GenBank/DDBJ databases">
        <authorList>
            <consortium name="Pathogen Informatics"/>
        </authorList>
    </citation>
    <scope>NUCLEOTIDE SEQUENCE [LARGE SCALE GENOMIC DNA]</scope>
    <source>
        <strain evidence="14 34">Bir 172</strain>
        <strain evidence="13 37">Bir 185</strain>
        <strain evidence="15 35">Bir 187</strain>
        <strain evidence="12 30">C09601061</strain>
        <strain evidence="17 27">D00501624</strain>
        <strain evidence="18 29">G09801536</strain>
        <strain evidence="10 32">G09901357</strain>
        <strain evidence="11 31">H09601792</strain>
        <strain evidence="26">K00500041</strain>
        <strain evidence="20 28">M09401471</strain>
        <strain evidence="21 33">P00601463</strain>
    </source>
</reference>
<evidence type="ECO:0000313" key="21">
    <source>
        <dbReference type="EMBL" id="COW68450.1"/>
    </source>
</evidence>
<dbReference type="GO" id="GO:0090729">
    <property type="term" value="F:toxin activity"/>
    <property type="evidence" value="ECO:0007669"/>
    <property type="project" value="UniProtKB-KW"/>
</dbReference>
<dbReference type="GO" id="GO:0000287">
    <property type="term" value="F:magnesium ion binding"/>
    <property type="evidence" value="ECO:0007669"/>
    <property type="project" value="UniProtKB-UniRule"/>
</dbReference>
<sequence length="131" mass="14726">MILVDSNIPMYLVGASHPHKLDAQRLLESALSGGERLVTDAEVLQEICHRYVAIKRREAIQPAFDAIIGVVDEVLPIERTDVEHARDALLRYQTLSARDALHIAVMAHHDITRLMSFDRGFDSYPGIKRLA</sequence>
<evidence type="ECO:0000313" key="39">
    <source>
        <dbReference type="Proteomes" id="UP000236349"/>
    </source>
</evidence>
<evidence type="ECO:0000313" key="36">
    <source>
        <dbReference type="Proteomes" id="UP000050139"/>
    </source>
</evidence>
<keyword evidence="4 7" id="KW-0479">Metal-binding</keyword>
<dbReference type="Proteomes" id="UP000039217">
    <property type="component" value="Unassembled WGS sequence"/>
</dbReference>
<dbReference type="InterPro" id="IPR002716">
    <property type="entry name" value="PIN_dom"/>
</dbReference>
<dbReference type="EMBL" id="COPH01000011">
    <property type="protein sequence ID" value="CLW04200.1"/>
    <property type="molecule type" value="Genomic_DNA"/>
</dbReference>
<evidence type="ECO:0000313" key="19">
    <source>
        <dbReference type="EMBL" id="COW40368.1"/>
    </source>
</evidence>
<dbReference type="STRING" id="115862.BBG46_09690"/>
<dbReference type="CDD" id="cd09854">
    <property type="entry name" value="PIN_VapC-like"/>
    <property type="match status" value="1"/>
</dbReference>
<evidence type="ECO:0000313" key="37">
    <source>
        <dbReference type="Proteomes" id="UP000050164"/>
    </source>
</evidence>
<dbReference type="Proteomes" id="UP000048948">
    <property type="component" value="Unassembled WGS sequence"/>
</dbReference>
<dbReference type="EMBL" id="LR027516">
    <property type="protein sequence ID" value="VCU50106.1"/>
    <property type="molecule type" value="Genomic_DNA"/>
</dbReference>
<evidence type="ECO:0000256" key="2">
    <source>
        <dbReference type="ARBA" id="ARBA00022649"/>
    </source>
</evidence>
<dbReference type="InterPro" id="IPR022907">
    <property type="entry name" value="VapC_family"/>
</dbReference>
<evidence type="ECO:0000313" key="15">
    <source>
        <dbReference type="EMBL" id="CKT46616.1"/>
    </source>
</evidence>
<comment type="cofactor">
    <cofactor evidence="1 7">
        <name>Mg(2+)</name>
        <dbReference type="ChEBI" id="CHEBI:18420"/>
    </cofactor>
</comment>
<feature type="binding site" evidence="7">
    <location>
        <position position="99"/>
    </location>
    <ligand>
        <name>Mg(2+)</name>
        <dbReference type="ChEBI" id="CHEBI:18420"/>
    </ligand>
</feature>
<evidence type="ECO:0000256" key="6">
    <source>
        <dbReference type="ARBA" id="ARBA00022842"/>
    </source>
</evidence>
<proteinExistence type="inferred from homology"/>
<dbReference type="Proteomes" id="UP000046680">
    <property type="component" value="Unassembled WGS sequence"/>
</dbReference>
<dbReference type="Proteomes" id="UP000050139">
    <property type="component" value="Unassembled WGS sequence"/>
</dbReference>
<dbReference type="SUPFAM" id="SSF88723">
    <property type="entry name" value="PIN domain-like"/>
    <property type="match status" value="1"/>
</dbReference>
<evidence type="ECO:0000313" key="41">
    <source>
        <dbReference type="Proteomes" id="UP000300237"/>
    </source>
</evidence>
<evidence type="ECO:0000313" key="34">
    <source>
        <dbReference type="Proteomes" id="UP000048948"/>
    </source>
</evidence>
<dbReference type="Proteomes" id="UP000048600">
    <property type="component" value="Unassembled WGS sequence"/>
</dbReference>
<dbReference type="EMBL" id="CSAJ01000373">
    <property type="protein sequence ID" value="COW48778.1"/>
    <property type="molecule type" value="Genomic_DNA"/>
</dbReference>
<dbReference type="EMBL" id="CHKL01000388">
    <property type="protein sequence ID" value="COW68450.1"/>
    <property type="molecule type" value="Genomic_DNA"/>
</dbReference>
<evidence type="ECO:0000313" key="28">
    <source>
        <dbReference type="Proteomes" id="UP000044938"/>
    </source>
</evidence>
<dbReference type="Proteomes" id="UP000300237">
    <property type="component" value="Chromosome"/>
</dbReference>
<dbReference type="Proteomes" id="UP000671119">
    <property type="component" value="Unassembled WGS sequence"/>
</dbReference>
<dbReference type="EMBL" id="CP024614">
    <property type="protein sequence ID" value="AUS50936.1"/>
    <property type="molecule type" value="Genomic_DNA"/>
</dbReference>
<evidence type="ECO:0000313" key="30">
    <source>
        <dbReference type="Proteomes" id="UP000046680"/>
    </source>
</evidence>
<evidence type="ECO:0000313" key="40">
    <source>
        <dbReference type="Proteomes" id="UP000256381"/>
    </source>
</evidence>
<reference evidence="19" key="3">
    <citation type="submission" date="2015-03" db="EMBL/GenBank/DDBJ databases">
        <authorList>
            <person name="Murphy D."/>
        </authorList>
    </citation>
    <scope>NUCLEOTIDE SEQUENCE [LARGE SCALE GENOMIC DNA]</scope>
    <source>
        <strain evidence="19">K00500041</strain>
    </source>
</reference>
<dbReference type="PATRIC" id="fig|1773.206.peg.1982"/>
<accession>A0A045KFL3</accession>
<dbReference type="EMBL" id="LWDQ01000001">
    <property type="protein sequence ID" value="OMH59764.1"/>
    <property type="molecule type" value="Genomic_DNA"/>
</dbReference>
<evidence type="ECO:0000256" key="3">
    <source>
        <dbReference type="ARBA" id="ARBA00022722"/>
    </source>
</evidence>
<dbReference type="EC" id="3.1.-.-" evidence="7"/>
<evidence type="ECO:0000256" key="4">
    <source>
        <dbReference type="ARBA" id="ARBA00022723"/>
    </source>
</evidence>
<name>A0A045KFL3_MYCTX</name>
<keyword evidence="5 7" id="KW-0378">Hydrolase</keyword>
<reference evidence="23 38" key="4">
    <citation type="submission" date="2016-04" db="EMBL/GenBank/DDBJ databases">
        <authorList>
            <person name="Bigi M."/>
            <person name="Bigi F."/>
            <person name="Soria M.A."/>
        </authorList>
    </citation>
    <scope>NUCLEOTIDE SEQUENCE [LARGE SCALE GENOMIC DNA]</scope>
    <source>
        <strain evidence="23 38">6548</strain>
    </source>
</reference>
<dbReference type="InterPro" id="IPR052106">
    <property type="entry name" value="PINc/VapC_TA"/>
</dbReference>
<evidence type="ECO:0000313" key="25">
    <source>
        <dbReference type="EMBL" id="VCU50106.1"/>
    </source>
</evidence>
<evidence type="ECO:0000313" key="24">
    <source>
        <dbReference type="EMBL" id="REQ53123.1"/>
    </source>
</evidence>
<evidence type="ECO:0000313" key="31">
    <source>
        <dbReference type="Proteomes" id="UP000046947"/>
    </source>
</evidence>
<gene>
    <name evidence="9" type="primary">vapC13</name>
    <name evidence="7" type="synonym">vapC</name>
    <name evidence="23" type="synonym">vapC_4</name>
    <name evidence="23" type="ORF">A4S10_01935</name>
    <name evidence="9" type="ORF">CAB90_02043</name>
    <name evidence="25" type="ORF">DKC2_1944</name>
    <name evidence="24" type="ORF">DSJ38_08920</name>
    <name evidence="12" type="ORF">ERS007657_02024</name>
    <name evidence="17" type="ORF">ERS007661_01891</name>
    <name evidence="18" type="ORF">ERS007679_02702</name>
    <name evidence="10" type="ORF">ERS007681_02806</name>
    <name evidence="11" type="ORF">ERS007688_02144</name>
    <name evidence="19" type="ORF">ERS007703_03582</name>
    <name evidence="20" type="ORF">ERS007720_02726</name>
    <name evidence="21" type="ORF">ERS007741_02941</name>
    <name evidence="14" type="ORF">ERS027646_03126</name>
    <name evidence="13" type="ORF">ERS027659_03693</name>
    <name evidence="15" type="ORF">ERS027661_04397</name>
    <name evidence="16" type="ORF">ERS094118_01783</name>
    <name evidence="22" type="ORF">J8J21_07805</name>
</gene>
<feature type="binding site" evidence="7">
    <location>
        <position position="5"/>
    </location>
    <ligand>
        <name>Mg(2+)</name>
        <dbReference type="ChEBI" id="CHEBI:18420"/>
    </ligand>
</feature>
<evidence type="ECO:0000313" key="18">
    <source>
        <dbReference type="EMBL" id="COV91814.1"/>
    </source>
</evidence>
<reference evidence="24 40" key="5">
    <citation type="journal article" date="2017" name="N. Engl. J. Med.">
        <title>Transmission of Extensively Drug-Resistant Tuberculosis in South Africa.</title>
        <authorList>
            <person name="Shah N.S."/>
            <person name="Auld S.C."/>
            <person name="Brust J.C."/>
            <person name="Mathema B."/>
            <person name="Ismail N."/>
            <person name="Moodley P."/>
            <person name="Mlisana K."/>
            <person name="Allana S."/>
            <person name="Campbell A."/>
            <person name="Mthiyane T."/>
            <person name="Morris N."/>
            <person name="Mpangase P."/>
            <person name="van der Meulen H."/>
            <person name="Omar S.V."/>
            <person name="Brown T.S."/>
            <person name="Narechania A."/>
            <person name="Shaskina E."/>
            <person name="Kapwata T."/>
            <person name="Kreiswirth B."/>
            <person name="Gandhi N.R."/>
        </authorList>
    </citation>
    <scope>NUCLEOTIDE SEQUENCE [LARGE SCALE GENOMIC DNA]</scope>
    <source>
        <strain evidence="24 40">32301_S10</strain>
    </source>
</reference>
<dbReference type="PANTHER" id="PTHR38826">
    <property type="entry name" value="RIBONUCLEASE VAPC13"/>
    <property type="match status" value="1"/>
</dbReference>
<dbReference type="Proteomes" id="UP000038802">
    <property type="component" value="Unassembled WGS sequence"/>
</dbReference>
<evidence type="ECO:0000313" key="32">
    <source>
        <dbReference type="Proteomes" id="UP000048289"/>
    </source>
</evidence>
<evidence type="ECO:0000259" key="8">
    <source>
        <dbReference type="Pfam" id="PF01850"/>
    </source>
</evidence>
<dbReference type="AlphaFoldDB" id="A0A045KFL3"/>
<evidence type="ECO:0000313" key="17">
    <source>
        <dbReference type="EMBL" id="CNV24530.1"/>
    </source>
</evidence>
<evidence type="ECO:0000256" key="1">
    <source>
        <dbReference type="ARBA" id="ARBA00001946"/>
    </source>
</evidence>
<dbReference type="RefSeq" id="WP_003409273.1">
    <property type="nucleotide sequence ID" value="NZ_AP017901.1"/>
</dbReference>
<dbReference type="EMBL" id="CFOE01000408">
    <property type="protein sequence ID" value="CFE41216.1"/>
    <property type="molecule type" value="Genomic_DNA"/>
</dbReference>
<reference evidence="25 41" key="9">
    <citation type="submission" date="2018-08" db="EMBL/GenBank/DDBJ databases">
        <authorList>
            <person name="Fokvardsen B D."/>
            <person name="Norman A."/>
        </authorList>
    </citation>
    <scope>NUCLEOTIDE SEQUENCE [LARGE SCALE GENOMIC DNA]</scope>
    <source>
        <strain evidence="25 41">DKC2</strain>
    </source>
</reference>
<dbReference type="PANTHER" id="PTHR38826:SF5">
    <property type="entry name" value="RIBONUCLEASE VAPC13"/>
    <property type="match status" value="1"/>
</dbReference>
<evidence type="ECO:0000313" key="38">
    <source>
        <dbReference type="Proteomes" id="UP000189452"/>
    </source>
</evidence>
<dbReference type="EMBL" id="CGCX01000712">
    <property type="protein sequence ID" value="CFR82187.1"/>
    <property type="molecule type" value="Genomic_DNA"/>
</dbReference>
<reference evidence="24" key="8">
    <citation type="submission" date="2018-07" db="EMBL/GenBank/DDBJ databases">
        <authorList>
            <person name="Shah S."/>
            <person name="Brown T."/>
            <person name="Auld S."/>
            <person name="Bratton K."/>
            <person name="Narechania A."/>
            <person name="Mathema B."/>
            <person name="Gandhi N."/>
        </authorList>
    </citation>
    <scope>NUCLEOTIDE SEQUENCE</scope>
    <source>
        <strain evidence="24">32301_S10</strain>
    </source>
</reference>
<dbReference type="Proteomes" id="UP000046947">
    <property type="component" value="Unassembled WGS sequence"/>
</dbReference>
<dbReference type="EMBL" id="CNFT01001126">
    <property type="protein sequence ID" value="CKS88910.1"/>
    <property type="molecule type" value="Genomic_DNA"/>
</dbReference>
<dbReference type="InterPro" id="IPR029060">
    <property type="entry name" value="PIN-like_dom_sf"/>
</dbReference>
<reference evidence="22 42" key="10">
    <citation type="submission" date="2021-03" db="EMBL/GenBank/DDBJ databases">
        <title>Whole Genome Sequencing of Mycobacterium tuberculosis clinical isolates from Arunachal Pradesh, India.</title>
        <authorList>
            <person name="Singh S."/>
            <person name="Mudliar S.R."/>
            <person name="Kulsum U."/>
            <person name="Rufai S.B."/>
            <person name="Singh P.K."/>
            <person name="Umpo M."/>
            <person name="Nyori M."/>
        </authorList>
    </citation>
    <scope>NUCLEOTIDE SEQUENCE [LARGE SCALE GENOMIC DNA]</scope>
    <source>
        <strain evidence="22 42">OMICS/BPL/0142/20/SP</strain>
    </source>
</reference>
<dbReference type="EMBL" id="CFOH01000332">
    <property type="protein sequence ID" value="CFE52721.1"/>
    <property type="molecule type" value="Genomic_DNA"/>
</dbReference>
<dbReference type="Proteomes" id="UP000050164">
    <property type="component" value="Unassembled WGS sequence"/>
</dbReference>
<evidence type="ECO:0000313" key="11">
    <source>
        <dbReference type="EMBL" id="CFE52721.1"/>
    </source>
</evidence>
<keyword evidence="6 7" id="KW-0460">Magnesium</keyword>
<evidence type="ECO:0000313" key="20">
    <source>
        <dbReference type="EMBL" id="COW48778.1"/>
    </source>
</evidence>
<evidence type="ECO:0000313" key="33">
    <source>
        <dbReference type="Proteomes" id="UP000048600"/>
    </source>
</evidence>
<comment type="function">
    <text evidence="7">Toxic component of a toxin-antitoxin (TA) system. An RNase.</text>
</comment>